<feature type="transmembrane region" description="Helical" evidence="15">
    <location>
        <begin position="46"/>
        <end position="67"/>
    </location>
</feature>
<feature type="domain" description="RING-type" evidence="16">
    <location>
        <begin position="137"/>
        <end position="179"/>
    </location>
</feature>
<evidence type="ECO:0000256" key="14">
    <source>
        <dbReference type="PROSITE-ProRule" id="PRU00175"/>
    </source>
</evidence>
<dbReference type="Pfam" id="PF13639">
    <property type="entry name" value="zf-RING_2"/>
    <property type="match status" value="1"/>
</dbReference>
<dbReference type="Proteomes" id="UP001189624">
    <property type="component" value="Chromosome 4"/>
</dbReference>
<dbReference type="CDD" id="cd16461">
    <property type="entry name" value="RING-H2_EL5-like"/>
    <property type="match status" value="1"/>
</dbReference>
<comment type="similarity">
    <text evidence="13">Belongs to the RING-type zinc finger family. ATL subfamily.</text>
</comment>
<dbReference type="InterPro" id="IPR013083">
    <property type="entry name" value="Znf_RING/FYVE/PHD"/>
</dbReference>
<keyword evidence="6 15" id="KW-0812">Transmembrane</keyword>
<evidence type="ECO:0000256" key="12">
    <source>
        <dbReference type="ARBA" id="ARBA00023136"/>
    </source>
</evidence>
<evidence type="ECO:0000256" key="5">
    <source>
        <dbReference type="ARBA" id="ARBA00022679"/>
    </source>
</evidence>
<comment type="subcellular location">
    <subcellularLocation>
        <location evidence="2">Membrane</location>
        <topology evidence="2">Single-pass membrane protein</topology>
    </subcellularLocation>
</comment>
<dbReference type="PROSITE" id="PS50089">
    <property type="entry name" value="ZF_RING_2"/>
    <property type="match status" value="1"/>
</dbReference>
<keyword evidence="12 15" id="KW-0472">Membrane</keyword>
<evidence type="ECO:0000256" key="6">
    <source>
        <dbReference type="ARBA" id="ARBA00022692"/>
    </source>
</evidence>
<dbReference type="AlphaFoldDB" id="A0AA86S9R8"/>
<proteinExistence type="inferred from homology"/>
<reference evidence="17" key="1">
    <citation type="submission" date="2023-10" db="EMBL/GenBank/DDBJ databases">
        <authorList>
            <person name="Domelevo Entfellner J.-B."/>
        </authorList>
    </citation>
    <scope>NUCLEOTIDE SEQUENCE</scope>
</reference>
<organism evidence="17 18">
    <name type="scientific">Sphenostylis stenocarpa</name>
    <dbReference type="NCBI Taxonomy" id="92480"/>
    <lineage>
        <taxon>Eukaryota</taxon>
        <taxon>Viridiplantae</taxon>
        <taxon>Streptophyta</taxon>
        <taxon>Embryophyta</taxon>
        <taxon>Tracheophyta</taxon>
        <taxon>Spermatophyta</taxon>
        <taxon>Magnoliopsida</taxon>
        <taxon>eudicotyledons</taxon>
        <taxon>Gunneridae</taxon>
        <taxon>Pentapetalae</taxon>
        <taxon>rosids</taxon>
        <taxon>fabids</taxon>
        <taxon>Fabales</taxon>
        <taxon>Fabaceae</taxon>
        <taxon>Papilionoideae</taxon>
        <taxon>50 kb inversion clade</taxon>
        <taxon>NPAAA clade</taxon>
        <taxon>indigoferoid/millettioid clade</taxon>
        <taxon>Phaseoleae</taxon>
        <taxon>Sphenostylis</taxon>
    </lineage>
</organism>
<dbReference type="GO" id="GO:0061630">
    <property type="term" value="F:ubiquitin protein ligase activity"/>
    <property type="evidence" value="ECO:0007669"/>
    <property type="project" value="UniProtKB-EC"/>
</dbReference>
<evidence type="ECO:0000256" key="9">
    <source>
        <dbReference type="ARBA" id="ARBA00022786"/>
    </source>
</evidence>
<comment type="catalytic activity">
    <reaction evidence="1">
        <text>S-ubiquitinyl-[E2 ubiquitin-conjugating enzyme]-L-cysteine + [acceptor protein]-L-lysine = [E2 ubiquitin-conjugating enzyme]-L-cysteine + N(6)-ubiquitinyl-[acceptor protein]-L-lysine.</text>
        <dbReference type="EC" id="2.3.2.27"/>
    </reaction>
</comment>
<dbReference type="InterPro" id="IPR001841">
    <property type="entry name" value="Znf_RING"/>
</dbReference>
<dbReference type="Gene3D" id="3.30.40.10">
    <property type="entry name" value="Zinc/RING finger domain, C3HC4 (zinc finger)"/>
    <property type="match status" value="1"/>
</dbReference>
<name>A0AA86S9R8_9FABA</name>
<evidence type="ECO:0000256" key="8">
    <source>
        <dbReference type="ARBA" id="ARBA00022771"/>
    </source>
</evidence>
<keyword evidence="7" id="KW-0479">Metal-binding</keyword>
<dbReference type="SMART" id="SM00184">
    <property type="entry name" value="RING"/>
    <property type="match status" value="1"/>
</dbReference>
<keyword evidence="5" id="KW-0808">Transferase</keyword>
<evidence type="ECO:0000256" key="10">
    <source>
        <dbReference type="ARBA" id="ARBA00022833"/>
    </source>
</evidence>
<keyword evidence="8 14" id="KW-0863">Zinc-finger</keyword>
<gene>
    <name evidence="17" type="ORF">AYBTSS11_LOCUS13433</name>
</gene>
<comment type="pathway">
    <text evidence="3">Protein modification; protein ubiquitination.</text>
</comment>
<dbReference type="SUPFAM" id="SSF57850">
    <property type="entry name" value="RING/U-box"/>
    <property type="match status" value="1"/>
</dbReference>
<evidence type="ECO:0000313" key="17">
    <source>
        <dbReference type="EMBL" id="CAJ1948866.1"/>
    </source>
</evidence>
<dbReference type="EMBL" id="OY731401">
    <property type="protein sequence ID" value="CAJ1948866.1"/>
    <property type="molecule type" value="Genomic_DNA"/>
</dbReference>
<dbReference type="PANTHER" id="PTHR45768">
    <property type="entry name" value="E3 UBIQUITIN-PROTEIN LIGASE RNF13-LIKE"/>
    <property type="match status" value="1"/>
</dbReference>
<keyword evidence="11 15" id="KW-1133">Transmembrane helix</keyword>
<evidence type="ECO:0000256" key="11">
    <source>
        <dbReference type="ARBA" id="ARBA00022989"/>
    </source>
</evidence>
<dbReference type="PANTHER" id="PTHR45768:SF16">
    <property type="entry name" value="E3 UBIQUITIN-PROTEIN LIGASE ATL4"/>
    <property type="match status" value="1"/>
</dbReference>
<evidence type="ECO:0000256" key="1">
    <source>
        <dbReference type="ARBA" id="ARBA00000900"/>
    </source>
</evidence>
<evidence type="ECO:0000256" key="3">
    <source>
        <dbReference type="ARBA" id="ARBA00004906"/>
    </source>
</evidence>
<keyword evidence="18" id="KW-1185">Reference proteome</keyword>
<dbReference type="EC" id="2.3.2.27" evidence="4"/>
<dbReference type="Gramene" id="rna-AYBTSS11_LOCUS13433">
    <property type="protein sequence ID" value="CAJ1948866.1"/>
    <property type="gene ID" value="gene-AYBTSS11_LOCUS13433"/>
</dbReference>
<evidence type="ECO:0000259" key="16">
    <source>
        <dbReference type="PROSITE" id="PS50089"/>
    </source>
</evidence>
<evidence type="ECO:0000256" key="4">
    <source>
        <dbReference type="ARBA" id="ARBA00012483"/>
    </source>
</evidence>
<evidence type="ECO:0000256" key="7">
    <source>
        <dbReference type="ARBA" id="ARBA00022723"/>
    </source>
</evidence>
<dbReference type="GO" id="GO:0008270">
    <property type="term" value="F:zinc ion binding"/>
    <property type="evidence" value="ECO:0007669"/>
    <property type="project" value="UniProtKB-KW"/>
</dbReference>
<keyword evidence="9" id="KW-0833">Ubl conjugation pathway</keyword>
<evidence type="ECO:0000313" key="18">
    <source>
        <dbReference type="Proteomes" id="UP001189624"/>
    </source>
</evidence>
<dbReference type="GO" id="GO:0016020">
    <property type="term" value="C:membrane"/>
    <property type="evidence" value="ECO:0007669"/>
    <property type="project" value="UniProtKB-SubCell"/>
</dbReference>
<dbReference type="GO" id="GO:0016567">
    <property type="term" value="P:protein ubiquitination"/>
    <property type="evidence" value="ECO:0007669"/>
    <property type="project" value="TreeGrafter"/>
</dbReference>
<sequence length="356" mass="38162">MASPPPLTLNFVGSDTDSTFPTVVSSSLSPPSPRHSSPLQSLSPSILIIVIVLAVTVIVSLALCFLLRHLNRRCLNRFSSSAAAPSASATPIFSSSRRISPEIVHSSSSSAASVIDTLPLFTFSSVTRRSASAAADCAVCLSKFHNHDLLRLLPLCCHAFHAECIDTWLQSNLSCPLCRSPIAAAESELAKILRPPSSAAGSSDSFRLELGNISRRGAEGAATARGDTRSRSYSIGSFEYLVDDESEVAFSHARQRSEDDVKEFPTAEAQTQATNNEAQTLAGEVAGVRSWLKDYMDRFSASISSRTASFRSSGRFFSGGGSSRRSDVVPVAAEYDLDGNRIGEEISEMFRWLSGV</sequence>
<keyword evidence="10" id="KW-0862">Zinc</keyword>
<evidence type="ECO:0000256" key="2">
    <source>
        <dbReference type="ARBA" id="ARBA00004167"/>
    </source>
</evidence>
<protein>
    <recommendedName>
        <fullName evidence="4">RING-type E3 ubiquitin transferase</fullName>
        <ecNumber evidence="4">2.3.2.27</ecNumber>
    </recommendedName>
</protein>
<evidence type="ECO:0000256" key="15">
    <source>
        <dbReference type="SAM" id="Phobius"/>
    </source>
</evidence>
<accession>A0AA86S9R8</accession>
<dbReference type="FunFam" id="3.30.40.10:FF:000366">
    <property type="entry name" value="E3 ubiquitin-protein ligase ATL4"/>
    <property type="match status" value="1"/>
</dbReference>
<evidence type="ECO:0000256" key="13">
    <source>
        <dbReference type="ARBA" id="ARBA00024209"/>
    </source>
</evidence>